<accession>U3TF23</accession>
<evidence type="ECO:0000256" key="2">
    <source>
        <dbReference type="ARBA" id="ARBA00023004"/>
    </source>
</evidence>
<evidence type="ECO:0000259" key="4">
    <source>
        <dbReference type="Pfam" id="PF00384"/>
    </source>
</evidence>
<dbReference type="SUPFAM" id="SSF53706">
    <property type="entry name" value="Formate dehydrogenase/DMSO reductase, domains 1-3"/>
    <property type="match status" value="1"/>
</dbReference>
<dbReference type="InterPro" id="IPR041632">
    <property type="entry name" value="AioA/IdrA_3Fe-4S"/>
</dbReference>
<dbReference type="NCBIfam" id="TIGR02693">
    <property type="entry name" value="arsenite_ox_L"/>
    <property type="match status" value="1"/>
</dbReference>
<dbReference type="Proteomes" id="UP000016887">
    <property type="component" value="Chromosome"/>
</dbReference>
<evidence type="ECO:0000259" key="6">
    <source>
        <dbReference type="Pfam" id="PF18465"/>
    </source>
</evidence>
<dbReference type="PANTHER" id="PTHR43105">
    <property type="entry name" value="RESPIRATORY NITRATE REDUCTASE"/>
    <property type="match status" value="1"/>
</dbReference>
<dbReference type="GO" id="GO:0046872">
    <property type="term" value="F:metal ion binding"/>
    <property type="evidence" value="ECO:0007669"/>
    <property type="project" value="UniProtKB-KW"/>
</dbReference>
<keyword evidence="7" id="KW-0560">Oxidoreductase</keyword>
<dbReference type="GO" id="GO:0043546">
    <property type="term" value="F:molybdopterin cofactor binding"/>
    <property type="evidence" value="ECO:0007669"/>
    <property type="project" value="InterPro"/>
</dbReference>
<dbReference type="SUPFAM" id="SSF50692">
    <property type="entry name" value="ADC-like"/>
    <property type="match status" value="1"/>
</dbReference>
<proteinExistence type="predicted"/>
<dbReference type="CDD" id="cd02779">
    <property type="entry name" value="MopB_CT_Arsenite-Ox"/>
    <property type="match status" value="1"/>
</dbReference>
<dbReference type="Pfam" id="PF01568">
    <property type="entry name" value="Molydop_binding"/>
    <property type="match status" value="1"/>
</dbReference>
<organism evidence="7 8">
    <name type="scientific">Aeropyrum camini SY1 = JCM 12091</name>
    <dbReference type="NCBI Taxonomy" id="1198449"/>
    <lineage>
        <taxon>Archaea</taxon>
        <taxon>Thermoproteota</taxon>
        <taxon>Thermoprotei</taxon>
        <taxon>Desulfurococcales</taxon>
        <taxon>Desulfurococcaceae</taxon>
        <taxon>Aeropyrum</taxon>
    </lineage>
</organism>
<evidence type="ECO:0000256" key="3">
    <source>
        <dbReference type="ARBA" id="ARBA00023014"/>
    </source>
</evidence>
<dbReference type="AlphaFoldDB" id="U3TF23"/>
<dbReference type="InterPro" id="IPR050123">
    <property type="entry name" value="Prok_molybdopt-oxidoreductase"/>
</dbReference>
<dbReference type="Gene3D" id="3.30.200.200">
    <property type="match status" value="1"/>
</dbReference>
<dbReference type="CDD" id="cd02756">
    <property type="entry name" value="MopB_Arsenite-Ox"/>
    <property type="match status" value="1"/>
</dbReference>
<dbReference type="GO" id="GO:0050611">
    <property type="term" value="F:arsenate reductase (azurin) activity"/>
    <property type="evidence" value="ECO:0007669"/>
    <property type="project" value="UniProtKB-EC"/>
</dbReference>
<sequence>MVYPRRGRVPLPPKGAQRYTTMCQFCNVGCGYDVYVWPAGAEGFPEPGGHGIEYKIVDEAYGRNLVKQPDFTKEHVGLSAEEGEPWISEAMVVKTIRRTWEKGRGTGSWREVYVAQIPSPECPINWGNHSVRGGTQAERIWSPWNIAGERRLTKPLVRFGGRLEPVSWEYAIDLVARVVKGTIDKWGVERPGWGKEGHAVFAHRMDHGGGGGGGMIFNTVVGLFFFYGVRTAFARIHNRPFFGPENPAAGDAGPGAMNTSYHDLRLADVIILWGANSYSTATVMFVKHVLDNLRGATKGEKQKWFNPGEPIIDSRIIIVDPRRTESVEAAEAAAGKDRVLHLQIKPGTDIVLANAIARVIYERYRDVVDEFVNHYRSAASSWGFNWDEDGFQKYLSDALQVGKKSLDEVLAEAESITGVPRDKIELAAKWIAERKSGGYPKRVWLMYEKGIIWNQNYRSIYSLFDLCMIAGATRGVPGCGCQRQGGHQEGFASPAPPPPPWTEERHHIAYPDKSLYDEYYNTKYPRADYFMPTTDFRLANGEGKVLWVIDMDNYRLAPNSQRLKAVVGDRAWRVTRYVFAEAYANVGGKESQPNYDPGALEPVITTPPSSKEYAEKVLQALEETGGLFVIVEDIYPTFMVEDAHVVLPAAFNNGEWPDVRMGVHERRFRIADAWLDPPGEAKPDWWILANVAKRIVELYEEEGRGDDPVAERFRKAFQPIWDAMEANARDPSVEVENEIFKTYIANADEAYARLGVHWEVQFWTPEFKKLDLNIMRKLRTIGTVLPITKLDVKPDGTIEVRGVVNLMEPALNDTYREEVVVVKPDGTITRKIEVVPSNETVRSYVPGHLKPWPAVWDKYPPYVDELIRKGYKYWVVNGRYNAIWQTGYADPNVVEIMARHPMNIVQVNPDDAAKEGLESGDIVVVYNDYGSTTAMVWVTRVVAPGTIFLIMAHPKAVGANAVTTPSVDPAAQNPDYKLTLANIRKIGRAHETLLKTVTFKEIKFAVR</sequence>
<protein>
    <submittedName>
        <fullName evidence="7">Arsenite oxidase large subunit</fullName>
        <ecNumber evidence="7">1.20.9.1</ecNumber>
    </submittedName>
</protein>
<feature type="domain" description="Molybdopterin dinucleotide-binding" evidence="5">
    <location>
        <begin position="874"/>
        <end position="979"/>
    </location>
</feature>
<name>U3TF23_9CREN</name>
<evidence type="ECO:0000256" key="1">
    <source>
        <dbReference type="ARBA" id="ARBA00022723"/>
    </source>
</evidence>
<dbReference type="GO" id="GO:0016020">
    <property type="term" value="C:membrane"/>
    <property type="evidence" value="ECO:0007669"/>
    <property type="project" value="TreeGrafter"/>
</dbReference>
<keyword evidence="2" id="KW-0408">Iron</keyword>
<dbReference type="Gene3D" id="3.40.50.740">
    <property type="match status" value="1"/>
</dbReference>
<dbReference type="EMBL" id="AP012489">
    <property type="protein sequence ID" value="BAN91066.1"/>
    <property type="molecule type" value="Genomic_DNA"/>
</dbReference>
<dbReference type="Gene3D" id="3.40.228.10">
    <property type="entry name" value="Dimethylsulfoxide Reductase, domain 2"/>
    <property type="match status" value="1"/>
</dbReference>
<evidence type="ECO:0000313" key="8">
    <source>
        <dbReference type="Proteomes" id="UP000016887"/>
    </source>
</evidence>
<feature type="domain" description="Molybdopterin oxidoreductase" evidence="4">
    <location>
        <begin position="626"/>
        <end position="694"/>
    </location>
</feature>
<dbReference type="Pfam" id="PF00384">
    <property type="entry name" value="Molybdopterin"/>
    <property type="match status" value="2"/>
</dbReference>
<evidence type="ECO:0000259" key="5">
    <source>
        <dbReference type="Pfam" id="PF01568"/>
    </source>
</evidence>
<reference evidence="7 8" key="1">
    <citation type="journal article" date="2013" name="Appl. Environ. Microbiol.">
        <title>Variation of the Virus-Related Elements within Syntenic Genomes of the Hyperthermophilic Archaeon Aeropyrum.</title>
        <authorList>
            <person name="Daifuku T."/>
            <person name="Yoshida T."/>
            <person name="Kitamura T."/>
            <person name="Kawaichi S."/>
            <person name="Inoue T."/>
            <person name="Nomura K."/>
            <person name="Yoshida Y."/>
            <person name="Kuno S."/>
            <person name="Sako Y."/>
        </authorList>
    </citation>
    <scope>NUCLEOTIDE SEQUENCE [LARGE SCALE GENOMIC DNA]</scope>
    <source>
        <strain evidence="7 8">SY1</strain>
    </source>
</reference>
<feature type="domain" description="Molybdopterin oxidoreductase" evidence="4">
    <location>
        <begin position="253"/>
        <end position="362"/>
    </location>
</feature>
<keyword evidence="1" id="KW-0479">Metal-binding</keyword>
<dbReference type="STRING" id="1198449.ACAM_1597"/>
<dbReference type="Pfam" id="PF18465">
    <property type="entry name" value="Rieske_3"/>
    <property type="match status" value="1"/>
</dbReference>
<dbReference type="RefSeq" id="WP_022542332.1">
    <property type="nucleotide sequence ID" value="NC_022521.1"/>
</dbReference>
<dbReference type="PATRIC" id="fig|1198449.6.peg.1613"/>
<dbReference type="Gene3D" id="2.40.40.20">
    <property type="match status" value="1"/>
</dbReference>
<dbReference type="InterPro" id="IPR009010">
    <property type="entry name" value="Asp_de-COase-like_dom_sf"/>
</dbReference>
<dbReference type="InterPro" id="IPR006657">
    <property type="entry name" value="MoPterin_dinucl-bd_dom"/>
</dbReference>
<dbReference type="KEGG" id="acj:ACAM_1597"/>
<dbReference type="EC" id="1.20.9.1" evidence="7"/>
<gene>
    <name evidence="7" type="ORF">ACAM_1597</name>
</gene>
<dbReference type="GO" id="GO:0051536">
    <property type="term" value="F:iron-sulfur cluster binding"/>
    <property type="evidence" value="ECO:0007669"/>
    <property type="project" value="UniProtKB-KW"/>
</dbReference>
<dbReference type="GO" id="GO:0022904">
    <property type="term" value="P:respiratory electron transport chain"/>
    <property type="evidence" value="ECO:0007669"/>
    <property type="project" value="TreeGrafter"/>
</dbReference>
<dbReference type="GO" id="GO:0003954">
    <property type="term" value="F:NADH dehydrogenase activity"/>
    <property type="evidence" value="ECO:0007669"/>
    <property type="project" value="TreeGrafter"/>
</dbReference>
<keyword evidence="3" id="KW-0411">Iron-sulfur</keyword>
<dbReference type="eggNOG" id="arCOG01491">
    <property type="taxonomic scope" value="Archaea"/>
</dbReference>
<dbReference type="PANTHER" id="PTHR43105:SF10">
    <property type="entry name" value="NADH-QUINONE OXIDOREDUCTASE SUBUNIT G"/>
    <property type="match status" value="1"/>
</dbReference>
<dbReference type="GeneID" id="17110787"/>
<evidence type="ECO:0000313" key="7">
    <source>
        <dbReference type="EMBL" id="BAN91066.1"/>
    </source>
</evidence>
<dbReference type="InterPro" id="IPR014066">
    <property type="entry name" value="AioA/IdrA_lsu"/>
</dbReference>
<dbReference type="InterPro" id="IPR006656">
    <property type="entry name" value="Mopterin_OxRdtase"/>
</dbReference>
<feature type="domain" description="Arsenite oxidase subunit AioA/Iodate reductase subunit IdrA 3Fe-4S cluster" evidence="6">
    <location>
        <begin position="23"/>
        <end position="143"/>
    </location>
</feature>
<keyword evidence="8" id="KW-1185">Reference proteome</keyword>